<comment type="caution">
    <text evidence="1">The sequence shown here is derived from an EMBL/GenBank/DDBJ whole genome shotgun (WGS) entry which is preliminary data.</text>
</comment>
<sequence>MDPDVNQSSWIIILNQNLGEDAAVRFYLHPFRASSVATSHVIHSRLTQLMSLHVSGELPWSMLSCSDYPRHMTDDCPARIHRGLRPVRRGPICTNLQSQLQGNAPQPPMEPNEMKSQKAGNRASRMPHLNQLDMVLVCGAVAVGRGLCNSLQSSQNIMRTHYHDNRGPMAIPPPAVAERMNNPKNPVVFFDITIGGQEIGRMQFELFADVVPKTAENFR</sequence>
<organism evidence="1 2">
    <name type="scientific">Protopolystoma xenopodis</name>
    <dbReference type="NCBI Taxonomy" id="117903"/>
    <lineage>
        <taxon>Eukaryota</taxon>
        <taxon>Metazoa</taxon>
        <taxon>Spiralia</taxon>
        <taxon>Lophotrochozoa</taxon>
        <taxon>Platyhelminthes</taxon>
        <taxon>Monogenea</taxon>
        <taxon>Polyopisthocotylea</taxon>
        <taxon>Polystomatidea</taxon>
        <taxon>Polystomatidae</taxon>
        <taxon>Protopolystoma</taxon>
    </lineage>
</organism>
<keyword evidence="2" id="KW-1185">Reference proteome</keyword>
<name>A0A448WCW0_9PLAT</name>
<evidence type="ECO:0000313" key="2">
    <source>
        <dbReference type="Proteomes" id="UP000784294"/>
    </source>
</evidence>
<gene>
    <name evidence="1" type="ORF">PXEA_LOCUS2112</name>
</gene>
<dbReference type="AlphaFoldDB" id="A0A448WCW0"/>
<protein>
    <recommendedName>
        <fullName evidence="3">PPIase cyclophilin-type domain-containing protein</fullName>
    </recommendedName>
</protein>
<evidence type="ECO:0000313" key="1">
    <source>
        <dbReference type="EMBL" id="VEL08672.1"/>
    </source>
</evidence>
<reference evidence="1" key="1">
    <citation type="submission" date="2018-11" db="EMBL/GenBank/DDBJ databases">
        <authorList>
            <consortium name="Pathogen Informatics"/>
        </authorList>
    </citation>
    <scope>NUCLEOTIDE SEQUENCE</scope>
</reference>
<dbReference type="Proteomes" id="UP000784294">
    <property type="component" value="Unassembled WGS sequence"/>
</dbReference>
<dbReference type="EMBL" id="CAAALY010004471">
    <property type="protein sequence ID" value="VEL08672.1"/>
    <property type="molecule type" value="Genomic_DNA"/>
</dbReference>
<proteinExistence type="predicted"/>
<dbReference type="SUPFAM" id="SSF50891">
    <property type="entry name" value="Cyclophilin-like"/>
    <property type="match status" value="1"/>
</dbReference>
<accession>A0A448WCW0</accession>
<evidence type="ECO:0008006" key="3">
    <source>
        <dbReference type="Google" id="ProtNLM"/>
    </source>
</evidence>
<dbReference type="InterPro" id="IPR029000">
    <property type="entry name" value="Cyclophilin-like_dom_sf"/>
</dbReference>
<dbReference type="OrthoDB" id="193499at2759"/>
<dbReference type="Gene3D" id="2.40.100.10">
    <property type="entry name" value="Cyclophilin-like"/>
    <property type="match status" value="1"/>
</dbReference>